<keyword evidence="7" id="KW-0965">Cell junction</keyword>
<comment type="caution">
    <text evidence="14">The sequence shown here is derived from an EMBL/GenBank/DDBJ whole genome shotgun (WGS) entry which is preliminary data.</text>
</comment>
<evidence type="ECO:0000256" key="6">
    <source>
        <dbReference type="ARBA" id="ARBA00022868"/>
    </source>
</evidence>
<dbReference type="GO" id="GO:0005921">
    <property type="term" value="C:gap junction"/>
    <property type="evidence" value="ECO:0007669"/>
    <property type="project" value="UniProtKB-SubCell"/>
</dbReference>
<evidence type="ECO:0000256" key="1">
    <source>
        <dbReference type="ARBA" id="ARBA00004610"/>
    </source>
</evidence>
<keyword evidence="5 12" id="KW-0812">Transmembrane</keyword>
<keyword evidence="11 12" id="KW-0407">Ion channel</keyword>
<feature type="compositionally biased region" description="Basic and acidic residues" evidence="13">
    <location>
        <begin position="358"/>
        <end position="367"/>
    </location>
</feature>
<name>A0AAN9YAL4_9HEMI</name>
<evidence type="ECO:0000256" key="8">
    <source>
        <dbReference type="ARBA" id="ARBA00022989"/>
    </source>
</evidence>
<dbReference type="EMBL" id="JBBCAQ010000006">
    <property type="protein sequence ID" value="KAK7603680.1"/>
    <property type="molecule type" value="Genomic_DNA"/>
</dbReference>
<evidence type="ECO:0000256" key="3">
    <source>
        <dbReference type="ARBA" id="ARBA00022448"/>
    </source>
</evidence>
<keyword evidence="9 12" id="KW-0406">Ion transport</keyword>
<feature type="transmembrane region" description="Helical" evidence="12">
    <location>
        <begin position="179"/>
        <end position="203"/>
    </location>
</feature>
<evidence type="ECO:0000313" key="15">
    <source>
        <dbReference type="Proteomes" id="UP001367676"/>
    </source>
</evidence>
<dbReference type="GO" id="GO:0005243">
    <property type="term" value="F:gap junction channel activity"/>
    <property type="evidence" value="ECO:0007669"/>
    <property type="project" value="TreeGrafter"/>
</dbReference>
<sequence>MSLMKSVSAIASFVKVRHLEDKPVIDNLIFRAHYRLTTCIFFAGCIFVTATNLMGEPIQCLADKALPEKVINTFCWVKTTFTAQSLNKIYPAAASSSDNFGDRIYHSYYQWVPFMLFFHGICFYLPHWIWKTYEGGDIKMISNGIRGTAITDNADRKKKRTEVVDFLVTTLHMHGKYAYVYFLCELLNLINVIGTVFLIDIFLNGMFLTYGIEVLKFAFADPMIRTTDPMMSVFPRMTKCVFHKYGASGTIQSHDALCVLALNNLNEKIYIFIWFWLLFLGVLSFFAVLYTAALIAAPSFRRMIIIWRFKFGSRYDVHRLVQTIHSGDFLLLHSLSLNLNTVCFRNLLVDLNNKLDSDDDRRPKSHSDNIPSNNINSHLNNQYPIYPDNLNTMDTIEIDRIRPSDPLIRNRKENVKSV</sequence>
<evidence type="ECO:0000256" key="9">
    <source>
        <dbReference type="ARBA" id="ARBA00023065"/>
    </source>
</evidence>
<evidence type="ECO:0000256" key="12">
    <source>
        <dbReference type="RuleBase" id="RU010713"/>
    </source>
</evidence>
<evidence type="ECO:0000256" key="4">
    <source>
        <dbReference type="ARBA" id="ARBA00022475"/>
    </source>
</evidence>
<evidence type="ECO:0000256" key="10">
    <source>
        <dbReference type="ARBA" id="ARBA00023136"/>
    </source>
</evidence>
<feature type="transmembrane region" description="Helical" evidence="12">
    <location>
        <begin position="32"/>
        <end position="54"/>
    </location>
</feature>
<evidence type="ECO:0000256" key="2">
    <source>
        <dbReference type="ARBA" id="ARBA00004651"/>
    </source>
</evidence>
<dbReference type="PROSITE" id="PS51013">
    <property type="entry name" value="PANNEXIN"/>
    <property type="match status" value="1"/>
</dbReference>
<evidence type="ECO:0000256" key="13">
    <source>
        <dbReference type="SAM" id="MobiDB-lite"/>
    </source>
</evidence>
<reference evidence="14 15" key="1">
    <citation type="submission" date="2024-03" db="EMBL/GenBank/DDBJ databases">
        <title>Adaptation during the transition from Ophiocordyceps entomopathogen to insect associate is accompanied by gene loss and intensified selection.</title>
        <authorList>
            <person name="Ward C.M."/>
            <person name="Onetto C.A."/>
            <person name="Borneman A.R."/>
        </authorList>
    </citation>
    <scope>NUCLEOTIDE SEQUENCE [LARGE SCALE GENOMIC DNA]</scope>
    <source>
        <strain evidence="14">AWRI1</strain>
        <tissue evidence="14">Single Adult Female</tissue>
    </source>
</reference>
<comment type="similarity">
    <text evidence="12">Belongs to the pannexin family.</text>
</comment>
<dbReference type="Pfam" id="PF00876">
    <property type="entry name" value="Innexin"/>
    <property type="match status" value="1"/>
</dbReference>
<accession>A0AAN9YAL4</accession>
<dbReference type="GO" id="GO:0034220">
    <property type="term" value="P:monoatomic ion transmembrane transport"/>
    <property type="evidence" value="ECO:0007669"/>
    <property type="project" value="UniProtKB-KW"/>
</dbReference>
<feature type="compositionally biased region" description="Polar residues" evidence="13">
    <location>
        <begin position="368"/>
        <end position="381"/>
    </location>
</feature>
<dbReference type="PRINTS" id="PR01262">
    <property type="entry name" value="INNEXIN"/>
</dbReference>
<comment type="subcellular location">
    <subcellularLocation>
        <location evidence="1">Cell junction</location>
        <location evidence="1">Gap junction</location>
    </subcellularLocation>
    <subcellularLocation>
        <location evidence="2 12">Cell membrane</location>
        <topology evidence="2 12">Multi-pass membrane protein</topology>
    </subcellularLocation>
</comment>
<dbReference type="PANTHER" id="PTHR11893">
    <property type="entry name" value="INNEXIN"/>
    <property type="match status" value="1"/>
</dbReference>
<dbReference type="Proteomes" id="UP001367676">
    <property type="component" value="Unassembled WGS sequence"/>
</dbReference>
<dbReference type="AlphaFoldDB" id="A0AAN9YAL4"/>
<dbReference type="InterPro" id="IPR000990">
    <property type="entry name" value="Innexin"/>
</dbReference>
<dbReference type="GO" id="GO:0005886">
    <property type="term" value="C:plasma membrane"/>
    <property type="evidence" value="ECO:0007669"/>
    <property type="project" value="UniProtKB-SubCell"/>
</dbReference>
<evidence type="ECO:0000313" key="14">
    <source>
        <dbReference type="EMBL" id="KAK7603680.1"/>
    </source>
</evidence>
<keyword evidence="6" id="KW-0303">Gap junction</keyword>
<keyword evidence="10 12" id="KW-0472">Membrane</keyword>
<keyword evidence="15" id="KW-1185">Reference proteome</keyword>
<feature type="region of interest" description="Disordered" evidence="13">
    <location>
        <begin position="358"/>
        <end position="381"/>
    </location>
</feature>
<feature type="transmembrane region" description="Helical" evidence="12">
    <location>
        <begin position="269"/>
        <end position="300"/>
    </location>
</feature>
<feature type="transmembrane region" description="Helical" evidence="12">
    <location>
        <begin position="108"/>
        <end position="130"/>
    </location>
</feature>
<keyword evidence="3 12" id="KW-0813">Transport</keyword>
<keyword evidence="4" id="KW-1003">Cell membrane</keyword>
<comment type="function">
    <text evidence="12">Structural component of the gap junctions.</text>
</comment>
<protein>
    <recommendedName>
        <fullName evidence="12">Innexin</fullName>
    </recommendedName>
</protein>
<proteinExistence type="inferred from homology"/>
<gene>
    <name evidence="12" type="primary">inx</name>
    <name evidence="14" type="ORF">V9T40_003679</name>
</gene>
<keyword evidence="8 12" id="KW-1133">Transmembrane helix</keyword>
<evidence type="ECO:0000256" key="5">
    <source>
        <dbReference type="ARBA" id="ARBA00022692"/>
    </source>
</evidence>
<evidence type="ECO:0000256" key="11">
    <source>
        <dbReference type="ARBA" id="ARBA00023303"/>
    </source>
</evidence>
<dbReference type="GO" id="GO:0007602">
    <property type="term" value="P:phototransduction"/>
    <property type="evidence" value="ECO:0007669"/>
    <property type="project" value="TreeGrafter"/>
</dbReference>
<dbReference type="PANTHER" id="PTHR11893:SF37">
    <property type="entry name" value="INNEXIN INX3"/>
    <property type="match status" value="1"/>
</dbReference>
<evidence type="ECO:0000256" key="7">
    <source>
        <dbReference type="ARBA" id="ARBA00022949"/>
    </source>
</evidence>
<organism evidence="14 15">
    <name type="scientific">Parthenolecanium corni</name>
    <dbReference type="NCBI Taxonomy" id="536013"/>
    <lineage>
        <taxon>Eukaryota</taxon>
        <taxon>Metazoa</taxon>
        <taxon>Ecdysozoa</taxon>
        <taxon>Arthropoda</taxon>
        <taxon>Hexapoda</taxon>
        <taxon>Insecta</taxon>
        <taxon>Pterygota</taxon>
        <taxon>Neoptera</taxon>
        <taxon>Paraneoptera</taxon>
        <taxon>Hemiptera</taxon>
        <taxon>Sternorrhyncha</taxon>
        <taxon>Coccoidea</taxon>
        <taxon>Coccidae</taxon>
        <taxon>Parthenolecanium</taxon>
    </lineage>
</organism>